<dbReference type="EMBL" id="CACRXK020026313">
    <property type="protein sequence ID" value="CAB4040117.1"/>
    <property type="molecule type" value="Genomic_DNA"/>
</dbReference>
<dbReference type="PANTHER" id="PTHR37984:SF5">
    <property type="entry name" value="PROTEIN NYNRIN-LIKE"/>
    <property type="match status" value="1"/>
</dbReference>
<comment type="caution">
    <text evidence="1">The sequence shown here is derived from an EMBL/GenBank/DDBJ whole genome shotgun (WGS) entry which is preliminary data.</text>
</comment>
<feature type="non-terminal residue" evidence="1">
    <location>
        <position position="108"/>
    </location>
</feature>
<dbReference type="InterPro" id="IPR036397">
    <property type="entry name" value="RNaseH_sf"/>
</dbReference>
<name>A0A7D9LXN3_PARCT</name>
<dbReference type="OrthoDB" id="5986708at2759"/>
<evidence type="ECO:0000313" key="1">
    <source>
        <dbReference type="EMBL" id="CAB4040117.1"/>
    </source>
</evidence>
<evidence type="ECO:0000313" key="2">
    <source>
        <dbReference type="Proteomes" id="UP001152795"/>
    </source>
</evidence>
<dbReference type="AlphaFoldDB" id="A0A7D9LXN3"/>
<dbReference type="Gene3D" id="3.30.420.10">
    <property type="entry name" value="Ribonuclease H-like superfamily/Ribonuclease H"/>
    <property type="match status" value="1"/>
</dbReference>
<dbReference type="GO" id="GO:0003676">
    <property type="term" value="F:nucleic acid binding"/>
    <property type="evidence" value="ECO:0007669"/>
    <property type="project" value="InterPro"/>
</dbReference>
<keyword evidence="2" id="KW-1185">Reference proteome</keyword>
<proteinExistence type="predicted"/>
<organism evidence="1 2">
    <name type="scientific">Paramuricea clavata</name>
    <name type="common">Red gorgonian</name>
    <name type="synonym">Violescent sea-whip</name>
    <dbReference type="NCBI Taxonomy" id="317549"/>
    <lineage>
        <taxon>Eukaryota</taxon>
        <taxon>Metazoa</taxon>
        <taxon>Cnidaria</taxon>
        <taxon>Anthozoa</taxon>
        <taxon>Octocorallia</taxon>
        <taxon>Malacalcyonacea</taxon>
        <taxon>Plexauridae</taxon>
        <taxon>Paramuricea</taxon>
    </lineage>
</organism>
<dbReference type="Proteomes" id="UP001152795">
    <property type="component" value="Unassembled WGS sequence"/>
</dbReference>
<protein>
    <submittedName>
        <fullName evidence="1">Uncharacterized protein</fullName>
    </submittedName>
</protein>
<gene>
    <name evidence="1" type="ORF">PACLA_8A020109</name>
</gene>
<accession>A0A7D9LXN3</accession>
<dbReference type="PANTHER" id="PTHR37984">
    <property type="entry name" value="PROTEIN CBG26694"/>
    <property type="match status" value="1"/>
</dbReference>
<reference evidence="1" key="1">
    <citation type="submission" date="2020-04" db="EMBL/GenBank/DDBJ databases">
        <authorList>
            <person name="Alioto T."/>
            <person name="Alioto T."/>
            <person name="Gomez Garrido J."/>
        </authorList>
    </citation>
    <scope>NUCLEOTIDE SEQUENCE</scope>
    <source>
        <strain evidence="1">A484AB</strain>
    </source>
</reference>
<dbReference type="InterPro" id="IPR050951">
    <property type="entry name" value="Retrovirus_Pol_polyprotein"/>
</dbReference>
<sequence length="108" mass="12395">MNIRKNKERSTGEKLTRFLLGYRATPHTATGCTPAEMLMRRRHQTTLDLLHPSLSAKMARISNDLSQSALPKFETGDPVKVKDYRAQIDPWINGMTQIRLSPINYRLQ</sequence>